<evidence type="ECO:0000256" key="6">
    <source>
        <dbReference type="HAMAP-Rule" id="MF_00519"/>
    </source>
</evidence>
<dbReference type="PANTHER" id="PTHR38464">
    <property type="entry name" value="L-ARABINOSE ISOMERASE"/>
    <property type="match status" value="1"/>
</dbReference>
<dbReference type="InterPro" id="IPR024664">
    <property type="entry name" value="Ara_Isoase_C"/>
</dbReference>
<evidence type="ECO:0000256" key="4">
    <source>
        <dbReference type="ARBA" id="ARBA00023235"/>
    </source>
</evidence>
<dbReference type="EC" id="5.3.1.4" evidence="6"/>
<protein>
    <recommendedName>
        <fullName evidence="6">L-arabinose isomerase</fullName>
        <ecNumber evidence="6">5.3.1.4</ecNumber>
    </recommendedName>
</protein>
<dbReference type="Pfam" id="PF24856">
    <property type="entry name" value="AraA_central"/>
    <property type="match status" value="1"/>
</dbReference>
<gene>
    <name evidence="6 10" type="primary">araA</name>
    <name evidence="10" type="ORF">PBV87_14270</name>
</gene>
<dbReference type="InterPro" id="IPR055389">
    <property type="entry name" value="AraA_N"/>
</dbReference>
<dbReference type="Gene3D" id="3.40.50.10940">
    <property type="match status" value="1"/>
</dbReference>
<accession>A0AA42DPE5</accession>
<dbReference type="InterPro" id="IPR009015">
    <property type="entry name" value="Fucose_isomerase_N/cen_sf"/>
</dbReference>
<comment type="function">
    <text evidence="6">Catalyzes the conversion of L-arabinose to L-ribulose.</text>
</comment>
<dbReference type="PIRSF" id="PIRSF001478">
    <property type="entry name" value="L-ara_isomerase"/>
    <property type="match status" value="1"/>
</dbReference>
<dbReference type="Pfam" id="PF02610">
    <property type="entry name" value="AraA_N"/>
    <property type="match status" value="1"/>
</dbReference>
<dbReference type="SUPFAM" id="SSF53743">
    <property type="entry name" value="FucI/AraA N-terminal and middle domains"/>
    <property type="match status" value="1"/>
</dbReference>
<dbReference type="InterPro" id="IPR038583">
    <property type="entry name" value="AraA_N_sf"/>
</dbReference>
<keyword evidence="1 6" id="KW-0479">Metal-binding</keyword>
<dbReference type="InterPro" id="IPR055390">
    <property type="entry name" value="AraA_central"/>
</dbReference>
<organism evidence="10 11">
    <name type="scientific">Holtiella tumoricola</name>
    <dbReference type="NCBI Taxonomy" id="3018743"/>
    <lineage>
        <taxon>Bacteria</taxon>
        <taxon>Bacillati</taxon>
        <taxon>Bacillota</taxon>
        <taxon>Clostridia</taxon>
        <taxon>Lachnospirales</taxon>
        <taxon>Cellulosilyticaceae</taxon>
        <taxon>Holtiella</taxon>
    </lineage>
</organism>
<dbReference type="Pfam" id="PF11762">
    <property type="entry name" value="Arabinose_Iso_C"/>
    <property type="match status" value="1"/>
</dbReference>
<name>A0AA42DPE5_9FIRM</name>
<evidence type="ECO:0000259" key="9">
    <source>
        <dbReference type="Pfam" id="PF24856"/>
    </source>
</evidence>
<dbReference type="GO" id="GO:0005829">
    <property type="term" value="C:cytosol"/>
    <property type="evidence" value="ECO:0007669"/>
    <property type="project" value="TreeGrafter"/>
</dbReference>
<evidence type="ECO:0000256" key="1">
    <source>
        <dbReference type="ARBA" id="ARBA00022723"/>
    </source>
</evidence>
<sequence length="493" mass="55466">MSKQKIWFITGSQHLYGEECLKQVAEDAKYIVESLNQSSHISLEIVWKPTVTTPEQIRDTCMAASNDESCVGVITWMHTFSPSKMWINGLKLLTKPILHLHTQRNQAIPWESIDMDFMNLNQSAHGDREHGFIYTRMGINRKVVVGYFEEERVQQQIGKWARVAKAASLGHLLKVARFGDNMREVAVTEGDKVEAQVKFGWSINGYGVGDLVEEMNKVTEEDLAKLIEVYKANYTFAADCQEGTPFFENVKEQAKMEIAMERFLEANECSAFTNTFQDLHGMKQLPGLATQRLMEKGYGYGGEGDWKVAALTRVMKVIADNKGTSFMEDYTYNLVNGEEMVLGAHMLEVCPTISSTKPQIEVHPLSIGDKEPPARLVFNGGKGEAVCACLIDMGGRFRLIIAEVEGVAVEKDMPKLPVARTLWKLKPSMEVGATAWILAGGAHHTVFSYEVTAEDLVDWAEMMDIEYVVINDKTDILSFKQALKTNELLWKLR</sequence>
<feature type="domain" description="L-arabinose isomerase central" evidence="9">
    <location>
        <begin position="174"/>
        <end position="320"/>
    </location>
</feature>
<dbReference type="EMBL" id="JAQIFT010000049">
    <property type="protein sequence ID" value="MDA3732655.1"/>
    <property type="molecule type" value="Genomic_DNA"/>
</dbReference>
<feature type="binding site" evidence="6">
    <location>
        <position position="444"/>
    </location>
    <ligand>
        <name>Mn(2+)</name>
        <dbReference type="ChEBI" id="CHEBI:29035"/>
    </ligand>
</feature>
<keyword evidence="5 6" id="KW-0119">Carbohydrate metabolism</keyword>
<dbReference type="HAMAP" id="MF_00519">
    <property type="entry name" value="Arabinose_Isome"/>
    <property type="match status" value="1"/>
</dbReference>
<proteinExistence type="inferred from homology"/>
<dbReference type="Proteomes" id="UP001169242">
    <property type="component" value="Unassembled WGS sequence"/>
</dbReference>
<comment type="catalytic activity">
    <reaction evidence="6">
        <text>beta-L-arabinopyranose = L-ribulose</text>
        <dbReference type="Rhea" id="RHEA:14821"/>
        <dbReference type="ChEBI" id="CHEBI:16880"/>
        <dbReference type="ChEBI" id="CHEBI:40886"/>
        <dbReference type="EC" id="5.3.1.4"/>
    </reaction>
</comment>
<dbReference type="PANTHER" id="PTHR38464:SF1">
    <property type="entry name" value="L-ARABINOSE ISOMERASE"/>
    <property type="match status" value="1"/>
</dbReference>
<comment type="pathway">
    <text evidence="6">Carbohydrate degradation; L-arabinose degradation via L-ribulose; D-xylulose 5-phosphate from L-arabinose (bacterial route): step 1/3.</text>
</comment>
<evidence type="ECO:0000259" key="8">
    <source>
        <dbReference type="Pfam" id="PF11762"/>
    </source>
</evidence>
<comment type="similarity">
    <text evidence="6">Belongs to the arabinose isomerase family.</text>
</comment>
<dbReference type="GO" id="GO:0008733">
    <property type="term" value="F:L-arabinose isomerase activity"/>
    <property type="evidence" value="ECO:0007669"/>
    <property type="project" value="UniProtKB-UniRule"/>
</dbReference>
<dbReference type="AlphaFoldDB" id="A0AA42DPE5"/>
<evidence type="ECO:0000259" key="7">
    <source>
        <dbReference type="Pfam" id="PF02610"/>
    </source>
</evidence>
<comment type="caution">
    <text evidence="10">The sequence shown here is derived from an EMBL/GenBank/DDBJ whole genome shotgun (WGS) entry which is preliminary data.</text>
</comment>
<dbReference type="GO" id="GO:0019569">
    <property type="term" value="P:L-arabinose catabolic process to D-xylulose 5-phosphate"/>
    <property type="evidence" value="ECO:0007669"/>
    <property type="project" value="UniProtKB-UniRule"/>
</dbReference>
<dbReference type="InterPro" id="IPR003762">
    <property type="entry name" value="Lara_isomerase"/>
</dbReference>
<comment type="cofactor">
    <cofactor evidence="6">
        <name>Mn(2+)</name>
        <dbReference type="ChEBI" id="CHEBI:29035"/>
    </cofactor>
    <text evidence="6">Binds 1 Mn(2+) ion per subunit.</text>
</comment>
<evidence type="ECO:0000256" key="2">
    <source>
        <dbReference type="ARBA" id="ARBA00022935"/>
    </source>
</evidence>
<dbReference type="SUPFAM" id="SSF50443">
    <property type="entry name" value="FucI/AraA C-terminal domain-like"/>
    <property type="match status" value="1"/>
</dbReference>
<feature type="binding site" evidence="6">
    <location>
        <position position="328"/>
    </location>
    <ligand>
        <name>Mn(2+)</name>
        <dbReference type="ChEBI" id="CHEBI:29035"/>
    </ligand>
</feature>
<evidence type="ECO:0000313" key="10">
    <source>
        <dbReference type="EMBL" id="MDA3732655.1"/>
    </source>
</evidence>
<feature type="binding site" evidence="6">
    <location>
        <position position="345"/>
    </location>
    <ligand>
        <name>Mn(2+)</name>
        <dbReference type="ChEBI" id="CHEBI:29035"/>
    </ligand>
</feature>
<reference evidence="10" key="1">
    <citation type="journal article" date="2023" name="Int. J. Syst. Evol. Microbiol.">
        <title>&lt;i&gt;Holtiella tumoricola&lt;/i&gt; gen. nov. sp. nov., isolated from a human clinical sample.</title>
        <authorList>
            <person name="Allen-Vercoe E."/>
            <person name="Daigneault M.C."/>
            <person name="Vancuren S.J."/>
            <person name="Cochrane K."/>
            <person name="O'Neal L.L."/>
            <person name="Sankaranarayanan K."/>
            <person name="Lawson P.A."/>
        </authorList>
    </citation>
    <scope>NUCLEOTIDE SEQUENCE</scope>
    <source>
        <strain evidence="10">CC70A</strain>
    </source>
</reference>
<feature type="binding site" evidence="6">
    <location>
        <position position="303"/>
    </location>
    <ligand>
        <name>Mn(2+)</name>
        <dbReference type="ChEBI" id="CHEBI:29035"/>
    </ligand>
</feature>
<feature type="domain" description="L-arabinose isomerase C-terminal" evidence="8">
    <location>
        <begin position="323"/>
        <end position="466"/>
    </location>
</feature>
<feature type="domain" description="L-arabinose isomerase N-terminal" evidence="7">
    <location>
        <begin position="5"/>
        <end position="167"/>
    </location>
</feature>
<dbReference type="RefSeq" id="WP_271012699.1">
    <property type="nucleotide sequence ID" value="NZ_JAQIFT010000049.1"/>
</dbReference>
<evidence type="ECO:0000256" key="5">
    <source>
        <dbReference type="ARBA" id="ARBA00023277"/>
    </source>
</evidence>
<evidence type="ECO:0000256" key="3">
    <source>
        <dbReference type="ARBA" id="ARBA00023211"/>
    </source>
</evidence>
<evidence type="ECO:0000313" key="11">
    <source>
        <dbReference type="Proteomes" id="UP001169242"/>
    </source>
</evidence>
<dbReference type="InterPro" id="IPR004216">
    <property type="entry name" value="Fuc/Ara_isomerase_C"/>
</dbReference>
<keyword evidence="11" id="KW-1185">Reference proteome</keyword>
<keyword evidence="4 6" id="KW-0413">Isomerase</keyword>
<keyword evidence="2 6" id="KW-0054">Arabinose catabolism</keyword>
<keyword evidence="3 6" id="KW-0464">Manganese</keyword>
<dbReference type="GO" id="GO:0030145">
    <property type="term" value="F:manganese ion binding"/>
    <property type="evidence" value="ECO:0007669"/>
    <property type="project" value="UniProtKB-UniRule"/>
</dbReference>
<dbReference type="NCBIfam" id="NF002795">
    <property type="entry name" value="PRK02929.1"/>
    <property type="match status" value="1"/>
</dbReference>